<evidence type="ECO:0000313" key="2">
    <source>
        <dbReference type="Proteomes" id="UP000665181"/>
    </source>
</evidence>
<sequence length="64" mass="7456">MKNNYQSLATEKLIILLEDCLSRAEYGLRSNKGQYAYDQIKMSIDISNEIKVRTTINKDLCEMH</sequence>
<reference evidence="1" key="1">
    <citation type="submission" date="2021-03" db="EMBL/GenBank/DDBJ databases">
        <title>Isolation of Bacillus subtilis from fermented food sample.</title>
        <authorList>
            <person name="Lakshmanan V."/>
            <person name="Athira K."/>
            <person name="Rajagopal K."/>
        </authorList>
    </citation>
    <scope>NUCLEOTIDE SEQUENCE</scope>
    <source>
        <strain evidence="1">S1</strain>
    </source>
</reference>
<dbReference type="AlphaFoldDB" id="A0A8I1WFG9"/>
<comment type="caution">
    <text evidence="1">The sequence shown here is derived from an EMBL/GenBank/DDBJ whole genome shotgun (WGS) entry which is preliminary data.</text>
</comment>
<organism evidence="1 2">
    <name type="scientific">Bacillus subtilis</name>
    <dbReference type="NCBI Taxonomy" id="1423"/>
    <lineage>
        <taxon>Bacteria</taxon>
        <taxon>Bacillati</taxon>
        <taxon>Bacillota</taxon>
        <taxon>Bacilli</taxon>
        <taxon>Bacillales</taxon>
        <taxon>Bacillaceae</taxon>
        <taxon>Bacillus</taxon>
    </lineage>
</organism>
<name>A0A8I1WFG9_BACIU</name>
<dbReference type="RefSeq" id="WP_163190087.1">
    <property type="nucleotide sequence ID" value="NZ_JAGFPW010000005.1"/>
</dbReference>
<dbReference type="EMBL" id="JAGFPW010000005">
    <property type="protein sequence ID" value="MBO3794185.1"/>
    <property type="molecule type" value="Genomic_DNA"/>
</dbReference>
<accession>A0A8I1WFG9</accession>
<evidence type="ECO:0000313" key="1">
    <source>
        <dbReference type="EMBL" id="MBO3794185.1"/>
    </source>
</evidence>
<gene>
    <name evidence="1" type="ORF">J5227_07665</name>
</gene>
<protein>
    <submittedName>
        <fullName evidence="1">Uncharacterized protein</fullName>
    </submittedName>
</protein>
<proteinExistence type="predicted"/>
<dbReference type="Proteomes" id="UP000665181">
    <property type="component" value="Unassembled WGS sequence"/>
</dbReference>